<dbReference type="Proteomes" id="UP001211065">
    <property type="component" value="Unassembled WGS sequence"/>
</dbReference>
<dbReference type="GO" id="GO:0016491">
    <property type="term" value="F:oxidoreductase activity"/>
    <property type="evidence" value="ECO:0007669"/>
    <property type="project" value="InterPro"/>
</dbReference>
<keyword evidence="2" id="KW-1185">Reference proteome</keyword>
<dbReference type="EMBL" id="JADGJW010001460">
    <property type="protein sequence ID" value="KAJ3203205.1"/>
    <property type="molecule type" value="Genomic_DNA"/>
</dbReference>
<evidence type="ECO:0000313" key="2">
    <source>
        <dbReference type="Proteomes" id="UP001211065"/>
    </source>
</evidence>
<comment type="caution">
    <text evidence="1">The sequence shown here is derived from an EMBL/GenBank/DDBJ whole genome shotgun (WGS) entry which is preliminary data.</text>
</comment>
<dbReference type="AlphaFoldDB" id="A0AAD5TW76"/>
<dbReference type="InterPro" id="IPR046366">
    <property type="entry name" value="MPAB"/>
</dbReference>
<sequence length="263" mass="30732">AVPSISSLLAATKEFEKNPAKRYDDTDLIICEFAENFLYSDRGNLSMARLNKIHSHYKIKNDDYLYTLSRFIFEPIAFIDAYEWRKLENFEKEAIFDFWCMVGERMNINHIPNSINDFETWSKEYEKENLKFSESNKFIAEMTTNFFVSILPKFLQSFGKKVTLTLLSENVIYSIGENLPSPFLKSMIINLLKFRAFVIKFFFLPRTKGLRRSPLEKSATNGLYIPCFNNFPNALYRKGYEIETLGPSHIIGVDDDTLNSKYL</sequence>
<proteinExistence type="predicted"/>
<feature type="non-terminal residue" evidence="1">
    <location>
        <position position="263"/>
    </location>
</feature>
<name>A0AAD5TW76_9FUNG</name>
<protein>
    <recommendedName>
        <fullName evidence="3">ER-bound oxygenase mpaB/mpaB'/Rubber oxygenase catalytic domain-containing protein</fullName>
    </recommendedName>
</protein>
<gene>
    <name evidence="1" type="ORF">HK099_001588</name>
</gene>
<evidence type="ECO:0008006" key="3">
    <source>
        <dbReference type="Google" id="ProtNLM"/>
    </source>
</evidence>
<evidence type="ECO:0000313" key="1">
    <source>
        <dbReference type="EMBL" id="KAJ3203205.1"/>
    </source>
</evidence>
<organism evidence="1 2">
    <name type="scientific">Clydaea vesicula</name>
    <dbReference type="NCBI Taxonomy" id="447962"/>
    <lineage>
        <taxon>Eukaryota</taxon>
        <taxon>Fungi</taxon>
        <taxon>Fungi incertae sedis</taxon>
        <taxon>Chytridiomycota</taxon>
        <taxon>Chytridiomycota incertae sedis</taxon>
        <taxon>Chytridiomycetes</taxon>
        <taxon>Lobulomycetales</taxon>
        <taxon>Lobulomycetaceae</taxon>
        <taxon>Clydaea</taxon>
    </lineage>
</organism>
<dbReference type="PANTHER" id="PTHR36124:SF1">
    <property type="entry name" value="ER-BOUND OXYGENASE MPAB_MPAB'_RUBBER OXYGENASE CATALYTIC DOMAIN-CONTAINING PROTEIN"/>
    <property type="match status" value="1"/>
</dbReference>
<dbReference type="PANTHER" id="PTHR36124">
    <property type="match status" value="1"/>
</dbReference>
<accession>A0AAD5TW76</accession>
<reference evidence="1" key="1">
    <citation type="submission" date="2020-05" db="EMBL/GenBank/DDBJ databases">
        <title>Phylogenomic resolution of chytrid fungi.</title>
        <authorList>
            <person name="Stajich J.E."/>
            <person name="Amses K."/>
            <person name="Simmons R."/>
            <person name="Seto K."/>
            <person name="Myers J."/>
            <person name="Bonds A."/>
            <person name="Quandt C.A."/>
            <person name="Barry K."/>
            <person name="Liu P."/>
            <person name="Grigoriev I."/>
            <person name="Longcore J.E."/>
            <person name="James T.Y."/>
        </authorList>
    </citation>
    <scope>NUCLEOTIDE SEQUENCE</scope>
    <source>
        <strain evidence="1">JEL0476</strain>
    </source>
</reference>